<sequence length="150" mass="17288">MNHQQIREKLTAFHDPELPSEERLEIAKHLESCEDCRGVLNRCEHAAKMFSRATLPKPSEKFVTGVMDRLERLEELTPAVVERPTPFLRWLFPAIGYGFALLLMLIAISNREPLIDTETVLLADTPQKTQWTFSKEMPEIDTLLNLKEDV</sequence>
<evidence type="ECO:0000256" key="1">
    <source>
        <dbReference type="SAM" id="Phobius"/>
    </source>
</evidence>
<dbReference type="AlphaFoldDB" id="A0A1G1KTH3"/>
<reference evidence="3 4" key="1">
    <citation type="journal article" date="2016" name="Nat. Commun.">
        <title>Thousands of microbial genomes shed light on interconnected biogeochemical processes in an aquifer system.</title>
        <authorList>
            <person name="Anantharaman K."/>
            <person name="Brown C.T."/>
            <person name="Hug L.A."/>
            <person name="Sharon I."/>
            <person name="Castelle C.J."/>
            <person name="Probst A.J."/>
            <person name="Thomas B.C."/>
            <person name="Singh A."/>
            <person name="Wilkins M.J."/>
            <person name="Karaoz U."/>
            <person name="Brodie E.L."/>
            <person name="Williams K.H."/>
            <person name="Hubbard S.S."/>
            <person name="Banfield J.F."/>
        </authorList>
    </citation>
    <scope>NUCLEOTIDE SEQUENCE [LARGE SCALE GENOMIC DNA]</scope>
</reference>
<feature type="domain" description="Putative zinc-finger" evidence="2">
    <location>
        <begin position="5"/>
        <end position="37"/>
    </location>
</feature>
<evidence type="ECO:0000313" key="4">
    <source>
        <dbReference type="Proteomes" id="UP000178187"/>
    </source>
</evidence>
<dbReference type="InterPro" id="IPR027383">
    <property type="entry name" value="Znf_put"/>
</dbReference>
<keyword evidence="1" id="KW-1133">Transmembrane helix</keyword>
<accession>A0A1G1KTH3</accession>
<dbReference type="Proteomes" id="UP000178187">
    <property type="component" value="Unassembled WGS sequence"/>
</dbReference>
<proteinExistence type="predicted"/>
<feature type="transmembrane region" description="Helical" evidence="1">
    <location>
        <begin position="87"/>
        <end position="108"/>
    </location>
</feature>
<organism evidence="3 4">
    <name type="scientific">Candidatus Danuiimicrobium aquiferis</name>
    <dbReference type="NCBI Taxonomy" id="1801832"/>
    <lineage>
        <taxon>Bacteria</taxon>
        <taxon>Pseudomonadati</taxon>
        <taxon>Candidatus Omnitrophota</taxon>
        <taxon>Candidatus Danuiimicrobium</taxon>
    </lineage>
</organism>
<gene>
    <name evidence="3" type="ORF">A3G33_00160</name>
</gene>
<dbReference type="Gene3D" id="1.10.10.1320">
    <property type="entry name" value="Anti-sigma factor, zinc-finger domain"/>
    <property type="match status" value="1"/>
</dbReference>
<dbReference type="EMBL" id="MHFR01000052">
    <property type="protein sequence ID" value="OGW96211.1"/>
    <property type="molecule type" value="Genomic_DNA"/>
</dbReference>
<dbReference type="Pfam" id="PF13490">
    <property type="entry name" value="zf-HC2"/>
    <property type="match status" value="1"/>
</dbReference>
<comment type="caution">
    <text evidence="3">The sequence shown here is derived from an EMBL/GenBank/DDBJ whole genome shotgun (WGS) entry which is preliminary data.</text>
</comment>
<keyword evidence="1" id="KW-0472">Membrane</keyword>
<evidence type="ECO:0000259" key="2">
    <source>
        <dbReference type="Pfam" id="PF13490"/>
    </source>
</evidence>
<protein>
    <recommendedName>
        <fullName evidence="2">Putative zinc-finger domain-containing protein</fullName>
    </recommendedName>
</protein>
<name>A0A1G1KTH3_9BACT</name>
<evidence type="ECO:0000313" key="3">
    <source>
        <dbReference type="EMBL" id="OGW96211.1"/>
    </source>
</evidence>
<keyword evidence="1" id="KW-0812">Transmembrane</keyword>
<dbReference type="InterPro" id="IPR041916">
    <property type="entry name" value="Anti_sigma_zinc_sf"/>
</dbReference>